<organism evidence="2 3">
    <name type="scientific">Shewanella zhuhaiensis</name>
    <dbReference type="NCBI Taxonomy" id="2919576"/>
    <lineage>
        <taxon>Bacteria</taxon>
        <taxon>Pseudomonadati</taxon>
        <taxon>Pseudomonadota</taxon>
        <taxon>Gammaproteobacteria</taxon>
        <taxon>Alteromonadales</taxon>
        <taxon>Shewanellaceae</taxon>
        <taxon>Shewanella</taxon>
    </lineage>
</organism>
<dbReference type="InterPro" id="IPR000182">
    <property type="entry name" value="GNAT_dom"/>
</dbReference>
<reference evidence="2 3" key="1">
    <citation type="submission" date="2022-02" db="EMBL/GenBank/DDBJ databases">
        <title>The genome sequence of Shewanella sp. 3B26.</title>
        <authorList>
            <person name="Du J."/>
        </authorList>
    </citation>
    <scope>NUCLEOTIDE SEQUENCE [LARGE SCALE GENOMIC DNA]</scope>
    <source>
        <strain evidence="2 3">3B26</strain>
    </source>
</reference>
<comment type="caution">
    <text evidence="2">The sequence shown here is derived from an EMBL/GenBank/DDBJ whole genome shotgun (WGS) entry which is preliminary data.</text>
</comment>
<proteinExistence type="predicted"/>
<dbReference type="InterPro" id="IPR016181">
    <property type="entry name" value="Acyl_CoA_acyltransferase"/>
</dbReference>
<dbReference type="InterPro" id="IPR053144">
    <property type="entry name" value="Acetyltransferase_Butenolide"/>
</dbReference>
<dbReference type="PANTHER" id="PTHR43233">
    <property type="entry name" value="FAMILY N-ACETYLTRANSFERASE, PUTATIVE (AFU_ORTHOLOGUE AFUA_6G03350)-RELATED"/>
    <property type="match status" value="1"/>
</dbReference>
<dbReference type="PANTHER" id="PTHR43233:SF1">
    <property type="entry name" value="FAMILY N-ACETYLTRANSFERASE, PUTATIVE (AFU_ORTHOLOGUE AFUA_6G03350)-RELATED"/>
    <property type="match status" value="1"/>
</dbReference>
<dbReference type="Proteomes" id="UP001297581">
    <property type="component" value="Unassembled WGS sequence"/>
</dbReference>
<gene>
    <name evidence="2" type="ORF">MJ923_12630</name>
</gene>
<name>A0AAJ1BI42_9GAMM</name>
<sequence>MNHFRVTTNIDDMDMAVIHGFLSQSYWAKGIPQATLQKALQNSLCFGLFDGEQQVGFARMVTDKATFAYLADVFVLESHRGHGGAKTLMTTIMDHTDLQGLRRMLLATRDAHSLYRQFGFTDLARPEIVMELHRPDIYQA</sequence>
<keyword evidence="3" id="KW-1185">Reference proteome</keyword>
<dbReference type="EMBL" id="JAKUDL010000004">
    <property type="protein sequence ID" value="MCH4295148.1"/>
    <property type="molecule type" value="Genomic_DNA"/>
</dbReference>
<dbReference type="GO" id="GO:0016747">
    <property type="term" value="F:acyltransferase activity, transferring groups other than amino-acyl groups"/>
    <property type="evidence" value="ECO:0007669"/>
    <property type="project" value="InterPro"/>
</dbReference>
<dbReference type="Gene3D" id="3.40.630.30">
    <property type="match status" value="1"/>
</dbReference>
<evidence type="ECO:0000313" key="3">
    <source>
        <dbReference type="Proteomes" id="UP001297581"/>
    </source>
</evidence>
<dbReference type="AlphaFoldDB" id="A0AAJ1BI42"/>
<feature type="domain" description="N-acetyltransferase" evidence="1">
    <location>
        <begin position="8"/>
        <end position="135"/>
    </location>
</feature>
<dbReference type="SUPFAM" id="SSF55729">
    <property type="entry name" value="Acyl-CoA N-acyltransferases (Nat)"/>
    <property type="match status" value="1"/>
</dbReference>
<dbReference type="Pfam" id="PF00583">
    <property type="entry name" value="Acetyltransf_1"/>
    <property type="match status" value="1"/>
</dbReference>
<accession>A0AAJ1BI42</accession>
<dbReference type="RefSeq" id="WP_240591405.1">
    <property type="nucleotide sequence ID" value="NZ_JAKUDL010000004.1"/>
</dbReference>
<dbReference type="CDD" id="cd04301">
    <property type="entry name" value="NAT_SF"/>
    <property type="match status" value="1"/>
</dbReference>
<evidence type="ECO:0000259" key="1">
    <source>
        <dbReference type="PROSITE" id="PS51186"/>
    </source>
</evidence>
<evidence type="ECO:0000313" key="2">
    <source>
        <dbReference type="EMBL" id="MCH4295148.1"/>
    </source>
</evidence>
<dbReference type="PROSITE" id="PS51186">
    <property type="entry name" value="GNAT"/>
    <property type="match status" value="1"/>
</dbReference>
<protein>
    <submittedName>
        <fullName evidence="2">GNAT family N-acetyltransferase</fullName>
    </submittedName>
</protein>